<proteinExistence type="predicted"/>
<protein>
    <submittedName>
        <fullName evidence="1">DUF4230 domain-containing protein</fullName>
    </submittedName>
</protein>
<dbReference type="AlphaFoldDB" id="A0A6G7KCS1"/>
<dbReference type="Pfam" id="PF14014">
    <property type="entry name" value="DUF4230"/>
    <property type="match status" value="1"/>
</dbReference>
<gene>
    <name evidence="1" type="ORF">G7057_11630</name>
</gene>
<name>A0A6G7KCS1_9LACT</name>
<dbReference type="KEGG" id="jar:G7057_11630"/>
<sequence>MKKTIITLILGMLVGFVGLFAINSSDWLNISANHESKSELVREQLSEIQELTTLKYEYSNVIISRTDKSLSVLGSDFSFAEAIKLISYSGYLKAGTDLSKLDVKVDSDERVVVTLDQSIITDNVVEVDKTRVEDIEGELFSDYPSQLIFDEINKEREKIEMDKIEAGILEEADQQAKEMITNLLRASGYQTVEVKFR</sequence>
<dbReference type="RefSeq" id="WP_166163927.1">
    <property type="nucleotide sequence ID" value="NZ_CP049740.1"/>
</dbReference>
<reference evidence="1 2" key="1">
    <citation type="journal article" date="2017" name="Int. J. Syst. Evol. Microbiol.">
        <title>Jeotgalibaca porci sp. nov. and Jeotgalibaca arthritidis sp. nov., isolated from pigs, and emended description of the genus Jeotgalibaca.</title>
        <authorList>
            <person name="Zamora L."/>
            <person name="Perez-Sancho M."/>
            <person name="Dominguez L."/>
            <person name="Fernandez-Garayzabal J.F."/>
            <person name="Vela A.I."/>
        </authorList>
    </citation>
    <scope>NUCLEOTIDE SEQUENCE [LARGE SCALE GENOMIC DNA]</scope>
    <source>
        <strain evidence="1 2">CECT 9157</strain>
    </source>
</reference>
<dbReference type="Proteomes" id="UP000501451">
    <property type="component" value="Chromosome"/>
</dbReference>
<evidence type="ECO:0000313" key="2">
    <source>
        <dbReference type="Proteomes" id="UP000501451"/>
    </source>
</evidence>
<accession>A0A6G7KCS1</accession>
<evidence type="ECO:0000313" key="1">
    <source>
        <dbReference type="EMBL" id="QII83037.1"/>
    </source>
</evidence>
<dbReference type="EMBL" id="CP049740">
    <property type="protein sequence ID" value="QII83037.1"/>
    <property type="molecule type" value="Genomic_DNA"/>
</dbReference>
<keyword evidence="2" id="KW-1185">Reference proteome</keyword>
<dbReference type="InterPro" id="IPR025324">
    <property type="entry name" value="DUF4230"/>
</dbReference>
<organism evidence="1 2">
    <name type="scientific">Jeotgalibaca arthritidis</name>
    <dbReference type="NCBI Taxonomy" id="1868794"/>
    <lineage>
        <taxon>Bacteria</taxon>
        <taxon>Bacillati</taxon>
        <taxon>Bacillota</taxon>
        <taxon>Bacilli</taxon>
        <taxon>Lactobacillales</taxon>
        <taxon>Carnobacteriaceae</taxon>
        <taxon>Jeotgalibaca</taxon>
    </lineage>
</organism>